<keyword evidence="2" id="KW-1185">Reference proteome</keyword>
<evidence type="ECO:0000313" key="1">
    <source>
        <dbReference type="EMBL" id="KAJ6842386.1"/>
    </source>
</evidence>
<reference evidence="1" key="1">
    <citation type="journal article" date="2023" name="GigaByte">
        <title>Genome assembly of the bearded iris, Iris pallida Lam.</title>
        <authorList>
            <person name="Bruccoleri R.E."/>
            <person name="Oakeley E.J."/>
            <person name="Faust A.M.E."/>
            <person name="Altorfer M."/>
            <person name="Dessus-Babus S."/>
            <person name="Burckhardt D."/>
            <person name="Oertli M."/>
            <person name="Naumann U."/>
            <person name="Petersen F."/>
            <person name="Wong J."/>
        </authorList>
    </citation>
    <scope>NUCLEOTIDE SEQUENCE</scope>
    <source>
        <strain evidence="1">GSM-AAB239-AS_SAM_17_03QT</strain>
    </source>
</reference>
<name>A0AAX6HMU1_IRIPA</name>
<dbReference type="AlphaFoldDB" id="A0AAX6HMU1"/>
<accession>A0AAX6HMU1</accession>
<organism evidence="1 2">
    <name type="scientific">Iris pallida</name>
    <name type="common">Sweet iris</name>
    <dbReference type="NCBI Taxonomy" id="29817"/>
    <lineage>
        <taxon>Eukaryota</taxon>
        <taxon>Viridiplantae</taxon>
        <taxon>Streptophyta</taxon>
        <taxon>Embryophyta</taxon>
        <taxon>Tracheophyta</taxon>
        <taxon>Spermatophyta</taxon>
        <taxon>Magnoliopsida</taxon>
        <taxon>Liliopsida</taxon>
        <taxon>Asparagales</taxon>
        <taxon>Iridaceae</taxon>
        <taxon>Iridoideae</taxon>
        <taxon>Irideae</taxon>
        <taxon>Iris</taxon>
    </lineage>
</organism>
<keyword evidence="1" id="KW-0808">Transferase</keyword>
<keyword evidence="1" id="KW-0418">Kinase</keyword>
<reference evidence="1" key="2">
    <citation type="submission" date="2023-04" db="EMBL/GenBank/DDBJ databases">
        <authorList>
            <person name="Bruccoleri R.E."/>
            <person name="Oakeley E.J."/>
            <person name="Faust A.-M."/>
            <person name="Dessus-Babus S."/>
            <person name="Altorfer M."/>
            <person name="Burckhardt D."/>
            <person name="Oertli M."/>
            <person name="Naumann U."/>
            <person name="Petersen F."/>
            <person name="Wong J."/>
        </authorList>
    </citation>
    <scope>NUCLEOTIDE SEQUENCE</scope>
    <source>
        <strain evidence="1">GSM-AAB239-AS_SAM_17_03QT</strain>
        <tissue evidence="1">Leaf</tissue>
    </source>
</reference>
<comment type="caution">
    <text evidence="1">The sequence shown here is derived from an EMBL/GenBank/DDBJ whole genome shotgun (WGS) entry which is preliminary data.</text>
</comment>
<dbReference type="EMBL" id="JANAVB010007600">
    <property type="protein sequence ID" value="KAJ6842386.1"/>
    <property type="molecule type" value="Genomic_DNA"/>
</dbReference>
<proteinExistence type="predicted"/>
<keyword evidence="1" id="KW-0675">Receptor</keyword>
<protein>
    <submittedName>
        <fullName evidence="1">Proline-rich receptor-like protein kinase PERK2</fullName>
    </submittedName>
</protein>
<dbReference type="Proteomes" id="UP001140949">
    <property type="component" value="Unassembled WGS sequence"/>
</dbReference>
<dbReference type="GO" id="GO:0016301">
    <property type="term" value="F:kinase activity"/>
    <property type="evidence" value="ECO:0007669"/>
    <property type="project" value="UniProtKB-KW"/>
</dbReference>
<gene>
    <name evidence="1" type="ORF">M6B38_301055</name>
</gene>
<sequence>MLPDFSVNLKVYFKNDFGNIIFNIWILGDDRIGQWARLSANETGFARTLRH</sequence>
<evidence type="ECO:0000313" key="2">
    <source>
        <dbReference type="Proteomes" id="UP001140949"/>
    </source>
</evidence>